<dbReference type="EMBL" id="JACIEI010000010">
    <property type="protein sequence ID" value="MBB3994990.1"/>
    <property type="molecule type" value="Genomic_DNA"/>
</dbReference>
<organism evidence="1 2">
    <name type="scientific">Sulfitobacter undariae</name>
    <dbReference type="NCBI Taxonomy" id="1563671"/>
    <lineage>
        <taxon>Bacteria</taxon>
        <taxon>Pseudomonadati</taxon>
        <taxon>Pseudomonadota</taxon>
        <taxon>Alphaproteobacteria</taxon>
        <taxon>Rhodobacterales</taxon>
        <taxon>Roseobacteraceae</taxon>
        <taxon>Sulfitobacter</taxon>
    </lineage>
</organism>
<proteinExistence type="predicted"/>
<evidence type="ECO:0000313" key="2">
    <source>
        <dbReference type="Proteomes" id="UP000530268"/>
    </source>
</evidence>
<dbReference type="Proteomes" id="UP000530268">
    <property type="component" value="Unassembled WGS sequence"/>
</dbReference>
<reference evidence="1 2" key="1">
    <citation type="submission" date="2020-08" db="EMBL/GenBank/DDBJ databases">
        <title>Genomic Encyclopedia of Type Strains, Phase IV (KMG-IV): sequencing the most valuable type-strain genomes for metagenomic binning, comparative biology and taxonomic classification.</title>
        <authorList>
            <person name="Goeker M."/>
        </authorList>
    </citation>
    <scope>NUCLEOTIDE SEQUENCE [LARGE SCALE GENOMIC DNA]</scope>
    <source>
        <strain evidence="1 2">DSM 102234</strain>
    </source>
</reference>
<keyword evidence="2" id="KW-1185">Reference proteome</keyword>
<sequence length="258" mass="28503">MQISLLEAKAVARRLTALIKKHDHISIAVAWGGITPVAEALLANTSKLESFLLGLDFSATDPDLIDRLVDVPNAFVSKNRPGCFHPKIFYFQSGLKAEAIVGSANLTNGGLGANFEASVHAKGATDNPFFEQVRKQLNGYRNLRIPITKPLADSYRRSAEAAAKTPRPKNPVLLDQQKDWARVNSPLATMSWKRFAKEARKDVYHDFEKRMKLLREIQQMFAQTAVFGDLSVAEWKGIAGVLGIVEAKETDLSGLEWG</sequence>
<evidence type="ECO:0000313" key="1">
    <source>
        <dbReference type="EMBL" id="MBB3994990.1"/>
    </source>
</evidence>
<dbReference type="AlphaFoldDB" id="A0A7W6E5B1"/>
<name>A0A7W6E5B1_9RHOB</name>
<comment type="caution">
    <text evidence="1">The sequence shown here is derived from an EMBL/GenBank/DDBJ whole genome shotgun (WGS) entry which is preliminary data.</text>
</comment>
<dbReference type="SUPFAM" id="SSF56024">
    <property type="entry name" value="Phospholipase D/nuclease"/>
    <property type="match status" value="1"/>
</dbReference>
<protein>
    <submittedName>
        <fullName evidence="1">HKD family nuclease</fullName>
    </submittedName>
</protein>
<accession>A0A7W6E5B1</accession>
<dbReference type="CDD" id="cd09117">
    <property type="entry name" value="PLDc_Bfil_DEXD_like"/>
    <property type="match status" value="1"/>
</dbReference>
<dbReference type="RefSeq" id="WP_184566511.1">
    <property type="nucleotide sequence ID" value="NZ_JACIEI010000010.1"/>
</dbReference>
<gene>
    <name evidence="1" type="ORF">GGR95_002640</name>
</gene>
<dbReference type="Gene3D" id="3.30.870.10">
    <property type="entry name" value="Endonuclease Chain A"/>
    <property type="match status" value="1"/>
</dbReference>